<dbReference type="Pfam" id="PF13847">
    <property type="entry name" value="Methyltransf_31"/>
    <property type="match status" value="1"/>
</dbReference>
<proteinExistence type="predicted"/>
<reference evidence="3" key="1">
    <citation type="journal article" date="2019" name="Int. J. Syst. Evol. Microbiol.">
        <title>The Global Catalogue of Microorganisms (GCM) 10K type strain sequencing project: providing services to taxonomists for standard genome sequencing and annotation.</title>
        <authorList>
            <consortium name="The Broad Institute Genomics Platform"/>
            <consortium name="The Broad Institute Genome Sequencing Center for Infectious Disease"/>
            <person name="Wu L."/>
            <person name="Ma J."/>
        </authorList>
    </citation>
    <scope>NUCLEOTIDE SEQUENCE [LARGE SCALE GENOMIC DNA]</scope>
    <source>
        <strain evidence="3">PCU 280</strain>
    </source>
</reference>
<dbReference type="RefSeq" id="WP_379234026.1">
    <property type="nucleotide sequence ID" value="NZ_JBHSTE010000003.1"/>
</dbReference>
<dbReference type="EMBL" id="JBHSTE010000003">
    <property type="protein sequence ID" value="MFC6333011.1"/>
    <property type="molecule type" value="Genomic_DNA"/>
</dbReference>
<dbReference type="CDD" id="cd02440">
    <property type="entry name" value="AdoMet_MTases"/>
    <property type="match status" value="1"/>
</dbReference>
<keyword evidence="3" id="KW-1185">Reference proteome</keyword>
<dbReference type="InterPro" id="IPR025714">
    <property type="entry name" value="Methyltranfer_dom"/>
</dbReference>
<evidence type="ECO:0000259" key="1">
    <source>
        <dbReference type="Pfam" id="PF13847"/>
    </source>
</evidence>
<dbReference type="PANTHER" id="PTHR43591">
    <property type="entry name" value="METHYLTRANSFERASE"/>
    <property type="match status" value="1"/>
</dbReference>
<accession>A0ABW1V6H5</accession>
<protein>
    <submittedName>
        <fullName evidence="2">Class I SAM-dependent methyltransferase</fullName>
        <ecNumber evidence="2">2.1.1.-</ecNumber>
    </submittedName>
</protein>
<dbReference type="PANTHER" id="PTHR43591:SF24">
    <property type="entry name" value="2-METHOXY-6-POLYPRENYL-1,4-BENZOQUINOL METHYLASE, MITOCHONDRIAL"/>
    <property type="match status" value="1"/>
</dbReference>
<gene>
    <name evidence="2" type="ORF">ACFP56_10285</name>
</gene>
<name>A0ABW1V6H5_9BACL</name>
<feature type="domain" description="Methyltransferase" evidence="1">
    <location>
        <begin position="44"/>
        <end position="163"/>
    </location>
</feature>
<dbReference type="Proteomes" id="UP001596233">
    <property type="component" value="Unassembled WGS sequence"/>
</dbReference>
<evidence type="ECO:0000313" key="3">
    <source>
        <dbReference type="Proteomes" id="UP001596233"/>
    </source>
</evidence>
<dbReference type="GO" id="GO:0032259">
    <property type="term" value="P:methylation"/>
    <property type="evidence" value="ECO:0007669"/>
    <property type="project" value="UniProtKB-KW"/>
</dbReference>
<keyword evidence="2" id="KW-0489">Methyltransferase</keyword>
<dbReference type="Gene3D" id="3.40.50.150">
    <property type="entry name" value="Vaccinia Virus protein VP39"/>
    <property type="match status" value="1"/>
</dbReference>
<keyword evidence="2" id="KW-0808">Transferase</keyword>
<sequence length="270" mass="30514">MSNLSYTFDSFDDQLKSREIERLTSNVDSHSKVMTEIFLNNGLHEAKKVLDVGCGTGAMIDMFAKLMPNTTFVGLDNSHHILAKAEENVLPNTSFTRGEAALLPFEDNSFDFVYTRLVLMHNHIPERIIREMKRVCKPGGMIICVEVDDETMIFHPYSSEFSDLMRANVAYAAQNGCDRIIGRKLFSLYKAANIQQVKVITQTSDYEGPYNDIPFPLQLAIGSDQAMHLVEAGLITEAQRIDILQKIKLFCSDPNRFYSGSFMYSIGKKE</sequence>
<comment type="caution">
    <text evidence="2">The sequence shown here is derived from an EMBL/GenBank/DDBJ whole genome shotgun (WGS) entry which is preliminary data.</text>
</comment>
<evidence type="ECO:0000313" key="2">
    <source>
        <dbReference type="EMBL" id="MFC6333011.1"/>
    </source>
</evidence>
<dbReference type="SUPFAM" id="SSF53335">
    <property type="entry name" value="S-adenosyl-L-methionine-dependent methyltransferases"/>
    <property type="match status" value="1"/>
</dbReference>
<dbReference type="InterPro" id="IPR029063">
    <property type="entry name" value="SAM-dependent_MTases_sf"/>
</dbReference>
<dbReference type="EC" id="2.1.1.-" evidence="2"/>
<organism evidence="2 3">
    <name type="scientific">Paenibacillus septentrionalis</name>
    <dbReference type="NCBI Taxonomy" id="429342"/>
    <lineage>
        <taxon>Bacteria</taxon>
        <taxon>Bacillati</taxon>
        <taxon>Bacillota</taxon>
        <taxon>Bacilli</taxon>
        <taxon>Bacillales</taxon>
        <taxon>Paenibacillaceae</taxon>
        <taxon>Paenibacillus</taxon>
    </lineage>
</organism>
<dbReference type="GO" id="GO:0008168">
    <property type="term" value="F:methyltransferase activity"/>
    <property type="evidence" value="ECO:0007669"/>
    <property type="project" value="UniProtKB-KW"/>
</dbReference>